<keyword evidence="1" id="KW-0732">Signal</keyword>
<evidence type="ECO:0000256" key="1">
    <source>
        <dbReference type="SAM" id="SignalP"/>
    </source>
</evidence>
<dbReference type="InterPro" id="IPR002350">
    <property type="entry name" value="Kazal_dom"/>
</dbReference>
<dbReference type="RefSeq" id="WP_185030070.1">
    <property type="nucleotide sequence ID" value="NZ_BNBN01000005.1"/>
</dbReference>
<protein>
    <recommendedName>
        <fullName evidence="2">Kazal-like domain-containing protein</fullName>
    </recommendedName>
</protein>
<gene>
    <name evidence="3" type="ORF">HNQ79_002580</name>
</gene>
<dbReference type="Proteomes" id="UP000540423">
    <property type="component" value="Unassembled WGS sequence"/>
</dbReference>
<proteinExistence type="predicted"/>
<dbReference type="EMBL" id="JACHEM010000005">
    <property type="protein sequence ID" value="MBB6436117.1"/>
    <property type="molecule type" value="Genomic_DNA"/>
</dbReference>
<keyword evidence="4" id="KW-1185">Reference proteome</keyword>
<feature type="chain" id="PRO_5030910079" description="Kazal-like domain-containing protein" evidence="1">
    <location>
        <begin position="34"/>
        <end position="92"/>
    </location>
</feature>
<reference evidence="3 4" key="1">
    <citation type="submission" date="2020-08" db="EMBL/GenBank/DDBJ databases">
        <title>Genomic Encyclopedia of Type Strains, Phase IV (KMG-IV): sequencing the most valuable type-strain genomes for metagenomic binning, comparative biology and taxonomic classification.</title>
        <authorList>
            <person name="Goeker M."/>
        </authorList>
    </citation>
    <scope>NUCLEOTIDE SEQUENCE [LARGE SCALE GENOMIC DNA]</scope>
    <source>
        <strain evidence="3 4">DSM 40141</strain>
    </source>
</reference>
<dbReference type="AlphaFoldDB" id="A0A7X0HGX7"/>
<name>A0A7X0HGX7_9ACTN</name>
<comment type="caution">
    <text evidence="3">The sequence shown here is derived from an EMBL/GenBank/DDBJ whole genome shotgun (WGS) entry which is preliminary data.</text>
</comment>
<accession>A0A7X0HGX7</accession>
<dbReference type="PROSITE" id="PS51465">
    <property type="entry name" value="KAZAL_2"/>
    <property type="match status" value="1"/>
</dbReference>
<dbReference type="SUPFAM" id="SSF100895">
    <property type="entry name" value="Kazal-type serine protease inhibitors"/>
    <property type="match status" value="1"/>
</dbReference>
<evidence type="ECO:0000259" key="2">
    <source>
        <dbReference type="PROSITE" id="PS51465"/>
    </source>
</evidence>
<feature type="signal peptide" evidence="1">
    <location>
        <begin position="1"/>
        <end position="33"/>
    </location>
</feature>
<feature type="domain" description="Kazal-like" evidence="2">
    <location>
        <begin position="31"/>
        <end position="82"/>
    </location>
</feature>
<dbReference type="CDD" id="cd00104">
    <property type="entry name" value="KAZAL_FS"/>
    <property type="match status" value="1"/>
</dbReference>
<dbReference type="InterPro" id="IPR036058">
    <property type="entry name" value="Kazal_dom_sf"/>
</dbReference>
<evidence type="ECO:0000313" key="3">
    <source>
        <dbReference type="EMBL" id="MBB6436117.1"/>
    </source>
</evidence>
<evidence type="ECO:0000313" key="4">
    <source>
        <dbReference type="Proteomes" id="UP000540423"/>
    </source>
</evidence>
<dbReference type="Pfam" id="PF00050">
    <property type="entry name" value="Kazal_1"/>
    <property type="match status" value="1"/>
</dbReference>
<dbReference type="Gene3D" id="3.30.60.30">
    <property type="match status" value="1"/>
</dbReference>
<sequence length="92" mass="9154">MTHQNTLARTRAAASFAFTAALVALAPAGAAHADPAQSGPVYCTHEYNPVVGTDGKTYPNACAAGAAGTQVQQPGIVGETVNDVTSLVPSAS</sequence>
<organism evidence="3 4">
    <name type="scientific">Streptomyces candidus</name>
    <dbReference type="NCBI Taxonomy" id="67283"/>
    <lineage>
        <taxon>Bacteria</taxon>
        <taxon>Bacillati</taxon>
        <taxon>Actinomycetota</taxon>
        <taxon>Actinomycetes</taxon>
        <taxon>Kitasatosporales</taxon>
        <taxon>Streptomycetaceae</taxon>
        <taxon>Streptomyces</taxon>
    </lineage>
</organism>